<name>A0ABX5CMG1_9ALTE</name>
<organism evidence="2 3">
    <name type="scientific">Alteromonas gracilis</name>
    <dbReference type="NCBI Taxonomy" id="1479524"/>
    <lineage>
        <taxon>Bacteria</taxon>
        <taxon>Pseudomonadati</taxon>
        <taxon>Pseudomonadota</taxon>
        <taxon>Gammaproteobacteria</taxon>
        <taxon>Alteromonadales</taxon>
        <taxon>Alteromonadaceae</taxon>
        <taxon>Alteromonas/Salinimonas group</taxon>
        <taxon>Alteromonas</taxon>
    </lineage>
</organism>
<evidence type="ECO:0000313" key="2">
    <source>
        <dbReference type="EMBL" id="PRO67941.1"/>
    </source>
</evidence>
<comment type="caution">
    <text evidence="2">The sequence shown here is derived from an EMBL/GenBank/DDBJ whole genome shotgun (WGS) entry which is preliminary data.</text>
</comment>
<protein>
    <recommendedName>
        <fullName evidence="4">DUF5666 domain-containing protein</fullName>
    </recommendedName>
</protein>
<reference evidence="3" key="1">
    <citation type="journal article" date="2020" name="Int. J. Syst. Evol. Microbiol.">
        <title>Alteromonas alba sp. nov., a marine bacterium isolated from the seawater of the West Pacific Ocean.</title>
        <authorList>
            <person name="Sun C."/>
            <person name="Wu Y.-H."/>
            <person name="Xamxidin M."/>
            <person name="Cheng H."/>
            <person name="Xu X.-W."/>
        </authorList>
    </citation>
    <scope>NUCLEOTIDE SEQUENCE [LARGE SCALE GENOMIC DNA]</scope>
    <source>
        <strain evidence="3">9a2</strain>
    </source>
</reference>
<dbReference type="RefSeq" id="WP_105932253.1">
    <property type="nucleotide sequence ID" value="NZ_PVNO01000029.1"/>
</dbReference>
<proteinExistence type="predicted"/>
<evidence type="ECO:0000313" key="3">
    <source>
        <dbReference type="Proteomes" id="UP000239539"/>
    </source>
</evidence>
<feature type="chain" id="PRO_5046955383" description="DUF5666 domain-containing protein" evidence="1">
    <location>
        <begin position="24"/>
        <end position="188"/>
    </location>
</feature>
<dbReference type="EMBL" id="PVNO01000029">
    <property type="protein sequence ID" value="PRO67941.1"/>
    <property type="molecule type" value="Genomic_DNA"/>
</dbReference>
<evidence type="ECO:0000256" key="1">
    <source>
        <dbReference type="SAM" id="SignalP"/>
    </source>
</evidence>
<dbReference type="Proteomes" id="UP000239539">
    <property type="component" value="Unassembled WGS sequence"/>
</dbReference>
<accession>A0ABX5CMG1</accession>
<evidence type="ECO:0008006" key="4">
    <source>
        <dbReference type="Google" id="ProtNLM"/>
    </source>
</evidence>
<keyword evidence="1" id="KW-0732">Signal</keyword>
<keyword evidence="3" id="KW-1185">Reference proteome</keyword>
<gene>
    <name evidence="2" type="ORF">C6Y39_16095</name>
</gene>
<feature type="signal peptide" evidence="1">
    <location>
        <begin position="1"/>
        <end position="23"/>
    </location>
</feature>
<sequence length="188" mass="21035">MTVYLRKFLNNSFLILFSFLMLAAPHAVYSIEAVKASNEGKVNSVSFGKGYTFLNVELSDGTSLDLASANANSSLKVGATVHWRNARKASQYLRQSDGKTYPDLYIVELINNVQLSGVVLSTQTVADDIYIAVNTKQKEHMLIINKRLLPNKLSEGQHIKWTFTPNTLESNKNSTRVESIEIVHKKNK</sequence>